<dbReference type="EMBL" id="VMFF01000006">
    <property type="protein sequence ID" value="TSC66403.1"/>
    <property type="molecule type" value="Genomic_DNA"/>
</dbReference>
<sequence length="280" mass="31655">MKKILISSIFAVATLFATATAFAQDAQVTLPSAGLTPSSPFYFLDRFGENLRQFFTFNRETKAKLQIEFAGERIAEIKIMVEKKGVNAKGLAIAESLLKTNVAYAAEIIDQEKTSGKDVSVLAKTLNDEFDLRDKLLEQTFKDAKEQLKAQRKEIKTKLLTEARSVGDTTQIAVLEAQLKDIDDQIDILGQKKDQLENSLQNEQENIEKEMSEDDQKKEEIEQEEEQEAEDIEEAKEIDEEVDEPKETKESQETDEKESTQDSNSSDQNDQNTNETSNND</sequence>
<feature type="region of interest" description="Disordered" evidence="1">
    <location>
        <begin position="206"/>
        <end position="280"/>
    </location>
</feature>
<reference evidence="4 5" key="1">
    <citation type="submission" date="2017-07" db="EMBL/GenBank/DDBJ databases">
        <title>Mechanisms for carbon and nitrogen cycling indicate functional differentiation within the Candidate Phyla Radiation.</title>
        <authorList>
            <person name="Danczak R.E."/>
            <person name="Johnston M.D."/>
            <person name="Kenah C."/>
            <person name="Slattery M."/>
            <person name="Wrighton K.C."/>
            <person name="Wilkins M.J."/>
        </authorList>
    </citation>
    <scope>NUCLEOTIDE SEQUENCE [LARGE SCALE GENOMIC DNA]</scope>
    <source>
        <strain evidence="4">Gr01-1014_77</strain>
    </source>
</reference>
<feature type="chain" id="PRO_5021929691" description="DUF5667 domain-containing protein" evidence="2">
    <location>
        <begin position="24"/>
        <end position="280"/>
    </location>
</feature>
<feature type="signal peptide" evidence="2">
    <location>
        <begin position="1"/>
        <end position="23"/>
    </location>
</feature>
<dbReference type="InterPro" id="IPR043725">
    <property type="entry name" value="DUF5667"/>
</dbReference>
<feature type="compositionally biased region" description="Acidic residues" evidence="1">
    <location>
        <begin position="221"/>
        <end position="244"/>
    </location>
</feature>
<dbReference type="Pfam" id="PF18915">
    <property type="entry name" value="DUF5667"/>
    <property type="match status" value="1"/>
</dbReference>
<keyword evidence="2" id="KW-0732">Signal</keyword>
<feature type="domain" description="DUF5667" evidence="3">
    <location>
        <begin position="34"/>
        <end position="128"/>
    </location>
</feature>
<proteinExistence type="predicted"/>
<dbReference type="Proteomes" id="UP000319613">
    <property type="component" value="Unassembled WGS sequence"/>
</dbReference>
<evidence type="ECO:0000256" key="1">
    <source>
        <dbReference type="SAM" id="MobiDB-lite"/>
    </source>
</evidence>
<evidence type="ECO:0000259" key="3">
    <source>
        <dbReference type="Pfam" id="PF18915"/>
    </source>
</evidence>
<organism evidence="4 5">
    <name type="scientific">Candidatus Doudnabacteria bacterium Gr01-1014_77</name>
    <dbReference type="NCBI Taxonomy" id="2017133"/>
    <lineage>
        <taxon>Bacteria</taxon>
        <taxon>Candidatus Doudnaibacteriota</taxon>
    </lineage>
</organism>
<dbReference type="AlphaFoldDB" id="A0A554JDC5"/>
<evidence type="ECO:0000256" key="2">
    <source>
        <dbReference type="SAM" id="SignalP"/>
    </source>
</evidence>
<feature type="compositionally biased region" description="Basic and acidic residues" evidence="1">
    <location>
        <begin position="245"/>
        <end position="260"/>
    </location>
</feature>
<gene>
    <name evidence="4" type="ORF">G01um101477_105</name>
</gene>
<evidence type="ECO:0000313" key="5">
    <source>
        <dbReference type="Proteomes" id="UP000319613"/>
    </source>
</evidence>
<evidence type="ECO:0000313" key="4">
    <source>
        <dbReference type="EMBL" id="TSC66403.1"/>
    </source>
</evidence>
<feature type="compositionally biased region" description="Low complexity" evidence="1">
    <location>
        <begin position="261"/>
        <end position="274"/>
    </location>
</feature>
<comment type="caution">
    <text evidence="4">The sequence shown here is derived from an EMBL/GenBank/DDBJ whole genome shotgun (WGS) entry which is preliminary data.</text>
</comment>
<protein>
    <recommendedName>
        <fullName evidence="3">DUF5667 domain-containing protein</fullName>
    </recommendedName>
</protein>
<accession>A0A554JDC5</accession>
<feature type="compositionally biased region" description="Basic and acidic residues" evidence="1">
    <location>
        <begin position="206"/>
        <end position="220"/>
    </location>
</feature>
<name>A0A554JDC5_9BACT</name>